<reference evidence="1 4" key="2">
    <citation type="submission" date="2017-02" db="EMBL/GenBank/DDBJ databases">
        <title>Genomes of Trichoderma spp. with biocontrol activity.</title>
        <authorList>
            <person name="Gardiner D."/>
            <person name="Kazan K."/>
            <person name="Vos C."/>
            <person name="Harvey P."/>
        </authorList>
    </citation>
    <scope>NUCLEOTIDE SEQUENCE [LARGE SCALE GENOMIC DNA]</scope>
    <source>
        <strain evidence="1 4">A5MH</strain>
    </source>
</reference>
<reference evidence="2 3" key="1">
    <citation type="journal article" date="2016" name="Genome Announc.">
        <title>Draft Whole-Genome Sequence of Trichoderma gamsii T6085, a Promising Biocontrol Agent of Fusarium Head Blight on Wheat.</title>
        <authorList>
            <person name="Baroncelli R."/>
            <person name="Zapparata A."/>
            <person name="Piaggeschi G."/>
            <person name="Sarrocco S."/>
            <person name="Vannacci G."/>
        </authorList>
    </citation>
    <scope>NUCLEOTIDE SEQUENCE [LARGE SCALE GENOMIC DNA]</scope>
    <source>
        <strain evidence="2 3">T6085</strain>
    </source>
</reference>
<dbReference type="Proteomes" id="UP000236546">
    <property type="component" value="Unassembled WGS sequence"/>
</dbReference>
<sequence>MKLIIVGSSGYVGKALVRQAVSSPAITSVVGLGRRETPAPENLDNPADAAKFTSVVCDDFLNYSDDVKQKLSNADACIWLMAVTPNKSMTMPWDEVRKICLEYTVAGIETLSKLPRGNEAKPLRFLYVSGANTVRDQTKKPWVLGGYCLMRGEVETRVLEIAKNSNGAVEACILKPGLIRDSQQGYKLVNAFQNIATSFISLPIIYLNEIVATLLNQAIKGVDKETLENADIARIGQEELTEREEALEN</sequence>
<dbReference type="AlphaFoldDB" id="A0A0W7VMR9"/>
<name>A0A0W7VMR9_9HYPO</name>
<dbReference type="PANTHER" id="PTHR14097">
    <property type="entry name" value="OXIDOREDUCTASE HTATIP2"/>
    <property type="match status" value="1"/>
</dbReference>
<evidence type="ECO:0000313" key="2">
    <source>
        <dbReference type="EMBL" id="PON27312.1"/>
    </source>
</evidence>
<dbReference type="GeneID" id="29986101"/>
<gene>
    <name evidence="2" type="ORF">TGAM01_v203693</name>
    <name evidence="1" type="ORF">TGAMA5MH_05220</name>
</gene>
<evidence type="ECO:0000313" key="3">
    <source>
        <dbReference type="Proteomes" id="UP000054821"/>
    </source>
</evidence>
<keyword evidence="3" id="KW-1185">Reference proteome</keyword>
<dbReference type="STRING" id="398673.A0A0W7VMR9"/>
<dbReference type="Proteomes" id="UP000054821">
    <property type="component" value="Unassembled WGS sequence"/>
</dbReference>
<protein>
    <recommendedName>
        <fullName evidence="5">NAD(P)-binding domain-containing protein</fullName>
    </recommendedName>
</protein>
<comment type="caution">
    <text evidence="1">The sequence shown here is derived from an EMBL/GenBank/DDBJ whole genome shotgun (WGS) entry which is preliminary data.</text>
</comment>
<dbReference type="EMBL" id="JPDN02000010">
    <property type="protein sequence ID" value="PON27312.1"/>
    <property type="molecule type" value="Genomic_DNA"/>
</dbReference>
<evidence type="ECO:0000313" key="1">
    <source>
        <dbReference type="EMBL" id="PNP42479.1"/>
    </source>
</evidence>
<accession>A0A0W7VMR9</accession>
<dbReference type="PANTHER" id="PTHR14097:SF9">
    <property type="entry name" value="EPIMERASE, PUTATIVE (AFU_ORTHOLOGUE AFUA_8G07320)-RELATED"/>
    <property type="match status" value="1"/>
</dbReference>
<dbReference type="SUPFAM" id="SSF51735">
    <property type="entry name" value="NAD(P)-binding Rossmann-fold domains"/>
    <property type="match status" value="1"/>
</dbReference>
<dbReference type="OrthoDB" id="3535423at2759"/>
<proteinExistence type="predicted"/>
<organism evidence="1 4">
    <name type="scientific">Trichoderma gamsii</name>
    <dbReference type="NCBI Taxonomy" id="398673"/>
    <lineage>
        <taxon>Eukaryota</taxon>
        <taxon>Fungi</taxon>
        <taxon>Dikarya</taxon>
        <taxon>Ascomycota</taxon>
        <taxon>Pezizomycotina</taxon>
        <taxon>Sordariomycetes</taxon>
        <taxon>Hypocreomycetidae</taxon>
        <taxon>Hypocreales</taxon>
        <taxon>Hypocreaceae</taxon>
        <taxon>Trichoderma</taxon>
    </lineage>
</organism>
<dbReference type="InterPro" id="IPR036291">
    <property type="entry name" value="NAD(P)-bd_dom_sf"/>
</dbReference>
<evidence type="ECO:0000313" key="4">
    <source>
        <dbReference type="Proteomes" id="UP000236546"/>
    </source>
</evidence>
<reference evidence="2" key="3">
    <citation type="submission" date="2017-08" db="EMBL/GenBank/DDBJ databases">
        <title>Trichoderma gamsii strain T6085, whole genome shotgun sequencing project.</title>
        <authorList>
            <person name="Baroncelli R."/>
        </authorList>
    </citation>
    <scope>NUCLEOTIDE SEQUENCE</scope>
    <source>
        <strain evidence="2">T6085</strain>
    </source>
</reference>
<dbReference type="Gene3D" id="3.40.50.720">
    <property type="entry name" value="NAD(P)-binding Rossmann-like Domain"/>
    <property type="match status" value="1"/>
</dbReference>
<dbReference type="EMBL" id="MTYH01000050">
    <property type="protein sequence ID" value="PNP42479.1"/>
    <property type="molecule type" value="Genomic_DNA"/>
</dbReference>
<dbReference type="RefSeq" id="XP_018660736.1">
    <property type="nucleotide sequence ID" value="XM_018806018.1"/>
</dbReference>
<evidence type="ECO:0008006" key="5">
    <source>
        <dbReference type="Google" id="ProtNLM"/>
    </source>
</evidence>